<keyword evidence="3" id="KW-1185">Reference proteome</keyword>
<organism evidence="2 3">
    <name type="scientific">Plectosphaerella cucumerina</name>
    <dbReference type="NCBI Taxonomy" id="40658"/>
    <lineage>
        <taxon>Eukaryota</taxon>
        <taxon>Fungi</taxon>
        <taxon>Dikarya</taxon>
        <taxon>Ascomycota</taxon>
        <taxon>Pezizomycotina</taxon>
        <taxon>Sordariomycetes</taxon>
        <taxon>Hypocreomycetidae</taxon>
        <taxon>Glomerellales</taxon>
        <taxon>Plectosphaerellaceae</taxon>
        <taxon>Plectosphaerella</taxon>
    </lineage>
</organism>
<accession>A0A8K0X232</accession>
<evidence type="ECO:0000313" key="3">
    <source>
        <dbReference type="Proteomes" id="UP000813385"/>
    </source>
</evidence>
<feature type="region of interest" description="Disordered" evidence="1">
    <location>
        <begin position="19"/>
        <end position="48"/>
    </location>
</feature>
<evidence type="ECO:0000256" key="1">
    <source>
        <dbReference type="SAM" id="MobiDB-lite"/>
    </source>
</evidence>
<dbReference type="EMBL" id="JAGPXD010000004">
    <property type="protein sequence ID" value="KAH7359358.1"/>
    <property type="molecule type" value="Genomic_DNA"/>
</dbReference>
<proteinExistence type="predicted"/>
<dbReference type="AlphaFoldDB" id="A0A8K0X232"/>
<reference evidence="2" key="1">
    <citation type="journal article" date="2021" name="Nat. Commun.">
        <title>Genetic determinants of endophytism in the Arabidopsis root mycobiome.</title>
        <authorList>
            <person name="Mesny F."/>
            <person name="Miyauchi S."/>
            <person name="Thiergart T."/>
            <person name="Pickel B."/>
            <person name="Atanasova L."/>
            <person name="Karlsson M."/>
            <person name="Huettel B."/>
            <person name="Barry K.W."/>
            <person name="Haridas S."/>
            <person name="Chen C."/>
            <person name="Bauer D."/>
            <person name="Andreopoulos W."/>
            <person name="Pangilinan J."/>
            <person name="LaButti K."/>
            <person name="Riley R."/>
            <person name="Lipzen A."/>
            <person name="Clum A."/>
            <person name="Drula E."/>
            <person name="Henrissat B."/>
            <person name="Kohler A."/>
            <person name="Grigoriev I.V."/>
            <person name="Martin F.M."/>
            <person name="Hacquard S."/>
        </authorList>
    </citation>
    <scope>NUCLEOTIDE SEQUENCE</scope>
    <source>
        <strain evidence="2">MPI-CAGE-AT-0016</strain>
    </source>
</reference>
<feature type="region of interest" description="Disordered" evidence="1">
    <location>
        <begin position="659"/>
        <end position="681"/>
    </location>
</feature>
<dbReference type="Proteomes" id="UP000813385">
    <property type="component" value="Unassembled WGS sequence"/>
</dbReference>
<protein>
    <submittedName>
        <fullName evidence="2">Uncharacterized protein</fullName>
    </submittedName>
</protein>
<gene>
    <name evidence="2" type="ORF">B0T11DRAFT_341469</name>
</gene>
<evidence type="ECO:0000313" key="2">
    <source>
        <dbReference type="EMBL" id="KAH7359358.1"/>
    </source>
</evidence>
<name>A0A8K0X232_9PEZI</name>
<comment type="caution">
    <text evidence="2">The sequence shown here is derived from an EMBL/GenBank/DDBJ whole genome shotgun (WGS) entry which is preliminary data.</text>
</comment>
<sequence>MTDCLPHCHSFLSTFRPHSFASPSTSVPDSDSDFNSQRTRPDHAQSHPMQLPPELVEQVLLQCVASGDRSACRDMRLTCRLFDRILKPHVCRTVSLSYRHINRSGIRPRPRVEALDTVGAAAKVLNIDMSVVRDRLEIEMLKYVPELRRVMGLDNYKNFEPLERAFRACCLGKRTCDEEEYLQTVGDILRLCDNIRTLRLVLPNPFIPIPCDAPTYVLMNTIAAFADAAERCRDEKIEPVHLVETLIIENLTSHIIRQLFNNPVDISQHQSAFKGVRNLVLALRDPELVEETDPNYTPNERALHFFYFICFAVKTVESICIARADHSPRSSQRPPIAKPSVTVQKPRFMDMSLPPRQDVVRSQPNPVIPKMTRLELKGVTIEAGGFLRYMVTAAGPTLRELYLDAVDMEVGPSGSRNLWIGVPNRRPHSLLPAQEWAPFNPDTDRHPEWWAAPLVRDRCPRLEIVRATDLCYVSYRDDWENHDPDSDPGFDTRDPSGLGRTIAQRFVEVVLGYEQPDAPPNPAAGPLLNGLDLDQGGPHDTIDPEIGGHVRYWPYDPADDSTCFANLRPRPPGALRAEDHDLVAYRLAGGANTTSPWLRSVDGAFPNVAAATDYPAADAWIDSRLEGLLRERRAGGSASNYLQHYTYLARMARVSSDMDDLEWRTPQSDSEDEWGSDNGSH</sequence>
<dbReference type="OrthoDB" id="4798537at2759"/>